<proteinExistence type="predicted"/>
<gene>
    <name evidence="1" type="ORF">ElyMa_006142700</name>
</gene>
<organism evidence="1 2">
    <name type="scientific">Elysia marginata</name>
    <dbReference type="NCBI Taxonomy" id="1093978"/>
    <lineage>
        <taxon>Eukaryota</taxon>
        <taxon>Metazoa</taxon>
        <taxon>Spiralia</taxon>
        <taxon>Lophotrochozoa</taxon>
        <taxon>Mollusca</taxon>
        <taxon>Gastropoda</taxon>
        <taxon>Heterobranchia</taxon>
        <taxon>Euthyneura</taxon>
        <taxon>Panpulmonata</taxon>
        <taxon>Sacoglossa</taxon>
        <taxon>Placobranchoidea</taxon>
        <taxon>Plakobranchidae</taxon>
        <taxon>Elysia</taxon>
    </lineage>
</organism>
<evidence type="ECO:0000313" key="2">
    <source>
        <dbReference type="Proteomes" id="UP000762676"/>
    </source>
</evidence>
<keyword evidence="2" id="KW-1185">Reference proteome</keyword>
<accession>A0AAV4H0P1</accession>
<dbReference type="Proteomes" id="UP000762676">
    <property type="component" value="Unassembled WGS sequence"/>
</dbReference>
<comment type="caution">
    <text evidence="1">The sequence shown here is derived from an EMBL/GenBank/DDBJ whole genome shotgun (WGS) entry which is preliminary data.</text>
</comment>
<protein>
    <submittedName>
        <fullName evidence="1">Uncharacterized protein</fullName>
    </submittedName>
</protein>
<reference evidence="1 2" key="1">
    <citation type="journal article" date="2021" name="Elife">
        <title>Chloroplast acquisition without the gene transfer in kleptoplastic sea slugs, Plakobranchus ocellatus.</title>
        <authorList>
            <person name="Maeda T."/>
            <person name="Takahashi S."/>
            <person name="Yoshida T."/>
            <person name="Shimamura S."/>
            <person name="Takaki Y."/>
            <person name="Nagai Y."/>
            <person name="Toyoda A."/>
            <person name="Suzuki Y."/>
            <person name="Arimoto A."/>
            <person name="Ishii H."/>
            <person name="Satoh N."/>
            <person name="Nishiyama T."/>
            <person name="Hasebe M."/>
            <person name="Maruyama T."/>
            <person name="Minagawa J."/>
            <person name="Obokata J."/>
            <person name="Shigenobu S."/>
        </authorList>
    </citation>
    <scope>NUCLEOTIDE SEQUENCE [LARGE SCALE GENOMIC DNA]</scope>
</reference>
<dbReference type="AlphaFoldDB" id="A0AAV4H0P1"/>
<name>A0AAV4H0P1_9GAST</name>
<evidence type="ECO:0000313" key="1">
    <source>
        <dbReference type="EMBL" id="GFR90125.1"/>
    </source>
</evidence>
<sequence length="68" mass="7605">SHPQACLYLYPPPIPSILFPHHPASPEFVQCDRWTLLDVALIRTGPCADSPRGVEDFRGKTFASARTR</sequence>
<dbReference type="EMBL" id="BMAT01012327">
    <property type="protein sequence ID" value="GFR90125.1"/>
    <property type="molecule type" value="Genomic_DNA"/>
</dbReference>
<feature type="non-terminal residue" evidence="1">
    <location>
        <position position="1"/>
    </location>
</feature>